<dbReference type="PROSITE" id="PS50942">
    <property type="entry name" value="ENTH"/>
    <property type="match status" value="1"/>
</dbReference>
<dbReference type="CDD" id="cd03571">
    <property type="entry name" value="ENTH"/>
    <property type="match status" value="1"/>
</dbReference>
<dbReference type="InterPro" id="IPR008942">
    <property type="entry name" value="ENTH_VHS"/>
</dbReference>
<feature type="compositionally biased region" description="Polar residues" evidence="6">
    <location>
        <begin position="271"/>
        <end position="284"/>
    </location>
</feature>
<dbReference type="Proteomes" id="UP000324897">
    <property type="component" value="Unassembled WGS sequence"/>
</dbReference>
<dbReference type="GO" id="GO:0006897">
    <property type="term" value="P:endocytosis"/>
    <property type="evidence" value="ECO:0007669"/>
    <property type="project" value="TreeGrafter"/>
</dbReference>
<evidence type="ECO:0000256" key="6">
    <source>
        <dbReference type="SAM" id="MobiDB-lite"/>
    </source>
</evidence>
<dbReference type="PANTHER" id="PTHR12276:SF87">
    <property type="entry name" value="OS01G0738600 PROTEIN"/>
    <property type="match status" value="1"/>
</dbReference>
<gene>
    <name evidence="8" type="ORF">EJB05_17055</name>
</gene>
<feature type="compositionally biased region" description="Basic and acidic residues" evidence="6">
    <location>
        <begin position="447"/>
        <end position="464"/>
    </location>
</feature>
<comment type="caution">
    <text evidence="8">The sequence shown here is derived from an EMBL/GenBank/DDBJ whole genome shotgun (WGS) entry which is preliminary data.</text>
</comment>
<feature type="region of interest" description="Disordered" evidence="6">
    <location>
        <begin position="566"/>
        <end position="585"/>
    </location>
</feature>
<comment type="subcellular location">
    <subcellularLocation>
        <location evidence="1">Cytoplasmic vesicle</location>
        <location evidence="1">Clathrin-coated vesicle</location>
    </subcellularLocation>
    <subcellularLocation>
        <location evidence="2">Golgi apparatus</location>
    </subcellularLocation>
</comment>
<dbReference type="SUPFAM" id="SSF48464">
    <property type="entry name" value="ENTH/VHS domain"/>
    <property type="match status" value="1"/>
</dbReference>
<keyword evidence="4" id="KW-0333">Golgi apparatus</keyword>
<name>A0A5J9VHI5_9POAL</name>
<reference evidence="8 9" key="1">
    <citation type="journal article" date="2019" name="Sci. Rep.">
        <title>A high-quality genome of Eragrostis curvula grass provides insights into Poaceae evolution and supports new strategies to enhance forage quality.</title>
        <authorList>
            <person name="Carballo J."/>
            <person name="Santos B.A.C.M."/>
            <person name="Zappacosta D."/>
            <person name="Garbus I."/>
            <person name="Selva J.P."/>
            <person name="Gallo C.A."/>
            <person name="Diaz A."/>
            <person name="Albertini E."/>
            <person name="Caccamo M."/>
            <person name="Echenique V."/>
        </authorList>
    </citation>
    <scope>NUCLEOTIDE SEQUENCE [LARGE SCALE GENOMIC DNA]</scope>
    <source>
        <strain evidence="9">cv. Victoria</strain>
        <tissue evidence="8">Leaf</tissue>
    </source>
</reference>
<dbReference type="Gramene" id="TVU35178">
    <property type="protein sequence ID" value="TVU35178"/>
    <property type="gene ID" value="EJB05_17055"/>
</dbReference>
<dbReference type="Pfam" id="PF01417">
    <property type="entry name" value="ENTH"/>
    <property type="match status" value="1"/>
</dbReference>
<evidence type="ECO:0000256" key="1">
    <source>
        <dbReference type="ARBA" id="ARBA00004132"/>
    </source>
</evidence>
<dbReference type="InterPro" id="IPR013809">
    <property type="entry name" value="ENTH"/>
</dbReference>
<evidence type="ECO:0000256" key="4">
    <source>
        <dbReference type="ARBA" id="ARBA00023034"/>
    </source>
</evidence>
<comment type="similarity">
    <text evidence="3">Belongs to the epsin family.</text>
</comment>
<dbReference type="GO" id="GO:0005768">
    <property type="term" value="C:endosome"/>
    <property type="evidence" value="ECO:0007669"/>
    <property type="project" value="TreeGrafter"/>
</dbReference>
<dbReference type="EMBL" id="RWGY01000009">
    <property type="protein sequence ID" value="TVU35178.1"/>
    <property type="molecule type" value="Genomic_DNA"/>
</dbReference>
<dbReference type="FunFam" id="1.25.40.90:FF:000006">
    <property type="entry name" value="Clathrin interactor 1"/>
    <property type="match status" value="1"/>
</dbReference>
<dbReference type="GO" id="GO:0005886">
    <property type="term" value="C:plasma membrane"/>
    <property type="evidence" value="ECO:0007669"/>
    <property type="project" value="TreeGrafter"/>
</dbReference>
<proteinExistence type="inferred from homology"/>
<feature type="compositionally biased region" description="Polar residues" evidence="6">
    <location>
        <begin position="473"/>
        <end position="483"/>
    </location>
</feature>
<dbReference type="GO" id="GO:0005543">
    <property type="term" value="F:phospholipid binding"/>
    <property type="evidence" value="ECO:0007669"/>
    <property type="project" value="TreeGrafter"/>
</dbReference>
<dbReference type="OrthoDB" id="4033880at2759"/>
<feature type="compositionally biased region" description="Polar residues" evidence="6">
    <location>
        <begin position="215"/>
        <end position="224"/>
    </location>
</feature>
<evidence type="ECO:0000259" key="7">
    <source>
        <dbReference type="PROSITE" id="PS50942"/>
    </source>
</evidence>
<dbReference type="GO" id="GO:0030125">
    <property type="term" value="C:clathrin vesicle coat"/>
    <property type="evidence" value="ECO:0007669"/>
    <property type="project" value="TreeGrafter"/>
</dbReference>
<dbReference type="SMART" id="SM00273">
    <property type="entry name" value="ENTH"/>
    <property type="match status" value="1"/>
</dbReference>
<feature type="region of interest" description="Disordered" evidence="6">
    <location>
        <begin position="441"/>
        <end position="506"/>
    </location>
</feature>
<dbReference type="PANTHER" id="PTHR12276">
    <property type="entry name" value="EPSIN/ENT-RELATED"/>
    <property type="match status" value="1"/>
</dbReference>
<dbReference type="GO" id="GO:0030276">
    <property type="term" value="F:clathrin binding"/>
    <property type="evidence" value="ECO:0007669"/>
    <property type="project" value="TreeGrafter"/>
</dbReference>
<protein>
    <recommendedName>
        <fullName evidence="7">ENTH domain-containing protein</fullName>
    </recommendedName>
</protein>
<accession>A0A5J9VHI5</accession>
<feature type="compositionally biased region" description="Polar residues" evidence="6">
    <location>
        <begin position="234"/>
        <end position="250"/>
    </location>
</feature>
<evidence type="ECO:0000256" key="3">
    <source>
        <dbReference type="ARBA" id="ARBA00010130"/>
    </source>
</evidence>
<organism evidence="8 9">
    <name type="scientific">Eragrostis curvula</name>
    <name type="common">weeping love grass</name>
    <dbReference type="NCBI Taxonomy" id="38414"/>
    <lineage>
        <taxon>Eukaryota</taxon>
        <taxon>Viridiplantae</taxon>
        <taxon>Streptophyta</taxon>
        <taxon>Embryophyta</taxon>
        <taxon>Tracheophyta</taxon>
        <taxon>Spermatophyta</taxon>
        <taxon>Magnoliopsida</taxon>
        <taxon>Liliopsida</taxon>
        <taxon>Poales</taxon>
        <taxon>Poaceae</taxon>
        <taxon>PACMAD clade</taxon>
        <taxon>Chloridoideae</taxon>
        <taxon>Eragrostideae</taxon>
        <taxon>Eragrostidinae</taxon>
        <taxon>Eragrostis</taxon>
    </lineage>
</organism>
<dbReference type="Gene3D" id="1.25.40.90">
    <property type="match status" value="1"/>
</dbReference>
<keyword evidence="9" id="KW-1185">Reference proteome</keyword>
<keyword evidence="5" id="KW-0968">Cytoplasmic vesicle</keyword>
<evidence type="ECO:0000313" key="8">
    <source>
        <dbReference type="EMBL" id="TVU35178.1"/>
    </source>
</evidence>
<evidence type="ECO:0000256" key="2">
    <source>
        <dbReference type="ARBA" id="ARBA00004555"/>
    </source>
</evidence>
<feature type="domain" description="ENTH" evidence="7">
    <location>
        <begin position="20"/>
        <end position="152"/>
    </location>
</feature>
<evidence type="ECO:0000256" key="5">
    <source>
        <dbReference type="ARBA" id="ARBA00023329"/>
    </source>
</evidence>
<evidence type="ECO:0000313" key="9">
    <source>
        <dbReference type="Proteomes" id="UP000324897"/>
    </source>
</evidence>
<dbReference type="AlphaFoldDB" id="A0A5J9VHI5"/>
<sequence>MDFMKVLDQTVREIKREVNLKVLKVPEIEQKVLDATSDEPWGPHGSDLADIARATKRYGEYEIIMNVLWQRLGDTGANWRHVYKALTVIEYLLANGTERAVGDIIDNSSQIAKFTSFEYVEPNGKDVGLNVRKKAETVLAIIDDREKLQQVREKAAATRDKYFGLSSTGITYKSGAPSFASGGFSSGRHYGSTGSSWEADSFRDSYRSKEWGTGTKESVSGYSSSKREEHGRRNQNSSTSHSKPLSNLSARNGGPGPQNANIEDDDDFNPRGSSSGTANESSENLDIFGPSLMDDLVNVTPTSTAMPNVGPSAVPEVDLFAHTAFQSANAPLETANGSHPEDNTDLFAGREFSVSDNPMKSSDQNFSLPAHTSGSAFDPSPPSFGMQFPSDTKFSVHDTPSESSEVKCRTPDSASFFDPFAAIPLKSFDEAYSFGVFSSNTGSVPTEPRHDPLGGIKSSDHSPSEELDFGAFTSHSESPTTSAMKPMNKSPTKLEPASMPASKSDVKKGTFQVKSGVWADSLSRGLIDLNITAPKKVDLSDVGVVGRLSDGSDDKGSADTWYIGRSSFPSSGGTNFQQRQFGNFQ</sequence>
<dbReference type="GO" id="GO:0005794">
    <property type="term" value="C:Golgi apparatus"/>
    <property type="evidence" value="ECO:0007669"/>
    <property type="project" value="UniProtKB-SubCell"/>
</dbReference>
<feature type="compositionally biased region" description="Polar residues" evidence="6">
    <location>
        <begin position="567"/>
        <end position="585"/>
    </location>
</feature>
<feature type="region of interest" description="Disordered" evidence="6">
    <location>
        <begin position="211"/>
        <end position="288"/>
    </location>
</feature>